<evidence type="ECO:0000313" key="1">
    <source>
        <dbReference type="EMBL" id="MBC5688094.1"/>
    </source>
</evidence>
<gene>
    <name evidence="1" type="ORF">H8S37_03990</name>
</gene>
<dbReference type="Proteomes" id="UP000652477">
    <property type="component" value="Unassembled WGS sequence"/>
</dbReference>
<dbReference type="RefSeq" id="WP_186874728.1">
    <property type="nucleotide sequence ID" value="NZ_JACOPF010000001.1"/>
</dbReference>
<comment type="caution">
    <text evidence="1">The sequence shown here is derived from an EMBL/GenBank/DDBJ whole genome shotgun (WGS) entry which is preliminary data.</text>
</comment>
<name>A0A923RP39_9FIRM</name>
<proteinExistence type="predicted"/>
<evidence type="ECO:0000313" key="2">
    <source>
        <dbReference type="Proteomes" id="UP000652477"/>
    </source>
</evidence>
<reference evidence="1" key="1">
    <citation type="submission" date="2020-08" db="EMBL/GenBank/DDBJ databases">
        <title>Genome public.</title>
        <authorList>
            <person name="Liu C."/>
            <person name="Sun Q."/>
        </authorList>
    </citation>
    <scope>NUCLEOTIDE SEQUENCE</scope>
    <source>
        <strain evidence="1">NSJ-55</strain>
    </source>
</reference>
<dbReference type="EMBL" id="JACOPF010000001">
    <property type="protein sequence ID" value="MBC5688094.1"/>
    <property type="molecule type" value="Genomic_DNA"/>
</dbReference>
<sequence length="55" mass="6334">MDAKDLDSVSREEQKATLSNIILQCMIENRMTLENLDEACEIIREAYRKNATMKG</sequence>
<protein>
    <submittedName>
        <fullName evidence="1">Uncharacterized protein</fullName>
    </submittedName>
</protein>
<keyword evidence="2" id="KW-1185">Reference proteome</keyword>
<organism evidence="1 2">
    <name type="scientific">Mediterraneibacter hominis</name>
    <dbReference type="NCBI Taxonomy" id="2763054"/>
    <lineage>
        <taxon>Bacteria</taxon>
        <taxon>Bacillati</taxon>
        <taxon>Bacillota</taxon>
        <taxon>Clostridia</taxon>
        <taxon>Lachnospirales</taxon>
        <taxon>Lachnospiraceae</taxon>
        <taxon>Mediterraneibacter</taxon>
    </lineage>
</organism>
<dbReference type="AlphaFoldDB" id="A0A923RP39"/>
<accession>A0A923RP39</accession>